<reference evidence="4" key="1">
    <citation type="journal article" date="2023" name="Commun. Biol.">
        <title>Genome analysis of Parmales, the sister group of diatoms, reveals the evolutionary specialization of diatoms from phago-mixotrophs to photoautotrophs.</title>
        <authorList>
            <person name="Ban H."/>
            <person name="Sato S."/>
            <person name="Yoshikawa S."/>
            <person name="Yamada K."/>
            <person name="Nakamura Y."/>
            <person name="Ichinomiya M."/>
            <person name="Sato N."/>
            <person name="Blanc-Mathieu R."/>
            <person name="Endo H."/>
            <person name="Kuwata A."/>
            <person name="Ogata H."/>
        </authorList>
    </citation>
    <scope>NUCLEOTIDE SEQUENCE [LARGE SCALE GENOMIC DNA]</scope>
    <source>
        <strain evidence="4">NIES 3701</strain>
    </source>
</reference>
<keyword evidence="2" id="KW-1133">Transmembrane helix</keyword>
<evidence type="ECO:0000313" key="4">
    <source>
        <dbReference type="Proteomes" id="UP001165085"/>
    </source>
</evidence>
<keyword evidence="4" id="KW-1185">Reference proteome</keyword>
<dbReference type="Proteomes" id="UP001165085">
    <property type="component" value="Unassembled WGS sequence"/>
</dbReference>
<gene>
    <name evidence="3" type="ORF">TrST_g4960</name>
</gene>
<keyword evidence="2" id="KW-0812">Transmembrane</keyword>
<evidence type="ECO:0000256" key="1">
    <source>
        <dbReference type="SAM" id="MobiDB-lite"/>
    </source>
</evidence>
<protein>
    <submittedName>
        <fullName evidence="3">Uncharacterized protein</fullName>
    </submittedName>
</protein>
<feature type="transmembrane region" description="Helical" evidence="2">
    <location>
        <begin position="245"/>
        <end position="262"/>
    </location>
</feature>
<keyword evidence="2" id="KW-0472">Membrane</keyword>
<feature type="transmembrane region" description="Helical" evidence="2">
    <location>
        <begin position="59"/>
        <end position="79"/>
    </location>
</feature>
<feature type="transmembrane region" description="Helical" evidence="2">
    <location>
        <begin position="160"/>
        <end position="181"/>
    </location>
</feature>
<accession>A0A9W7BQU7</accession>
<name>A0A9W7BQU7_9STRA</name>
<feature type="compositionally biased region" description="Polar residues" evidence="1">
    <location>
        <begin position="397"/>
        <end position="406"/>
    </location>
</feature>
<comment type="caution">
    <text evidence="3">The sequence shown here is derived from an EMBL/GenBank/DDBJ whole genome shotgun (WGS) entry which is preliminary data.</text>
</comment>
<proteinExistence type="predicted"/>
<evidence type="ECO:0000313" key="3">
    <source>
        <dbReference type="EMBL" id="GMH90670.1"/>
    </source>
</evidence>
<dbReference type="EMBL" id="BRXY01000374">
    <property type="protein sequence ID" value="GMH90670.1"/>
    <property type="molecule type" value="Genomic_DNA"/>
</dbReference>
<feature type="region of interest" description="Disordered" evidence="1">
    <location>
        <begin position="387"/>
        <end position="406"/>
    </location>
</feature>
<dbReference type="AlphaFoldDB" id="A0A9W7BQU7"/>
<sequence length="406" mass="43892">MVLPCFDEEDDGVPPICLKNKNCPFNRENPYLAQNKYVLMFGNVGLPYFDKKRRLYQGIALIWTFVGFLFTIWGCLAIIPDEDIIRFSYWGWGGSYEGDLPPTDESYAEIYVGLTAFLAKSCTYNTNVAAMNCTTSVIDWADYEDTEGWSGTCAQGTQDFFFTALSSCVPMIFAMIGAMNRMRFKSDAPQQKILGCVTDTFGAISLAAALLTFENACYKSMSRDQFIEPVGLQDFAFSWIRGPGYWIYWVFCFSGGIVRAAIHWLTPLPGMGVGAFTFKLPTQGFGASAMLGAGAAVVGKSLEAANAALNLTNEAVNQTADMTRAAGAKIAEGVDMLDPRLGNATRAAGNLVDKSATASVNMVKKGVKGVGAAALSGANKVGQVVPHPLSFRERNKSSSGVTNTEP</sequence>
<evidence type="ECO:0000256" key="2">
    <source>
        <dbReference type="SAM" id="Phobius"/>
    </source>
</evidence>
<organism evidence="3 4">
    <name type="scientific">Triparma strigata</name>
    <dbReference type="NCBI Taxonomy" id="1606541"/>
    <lineage>
        <taxon>Eukaryota</taxon>
        <taxon>Sar</taxon>
        <taxon>Stramenopiles</taxon>
        <taxon>Ochrophyta</taxon>
        <taxon>Bolidophyceae</taxon>
        <taxon>Parmales</taxon>
        <taxon>Triparmaceae</taxon>
        <taxon>Triparma</taxon>
    </lineage>
</organism>
<dbReference type="OrthoDB" id="204695at2759"/>